<dbReference type="RefSeq" id="XP_056049113.1">
    <property type="nucleotide sequence ID" value="XM_056195489.1"/>
</dbReference>
<keyword evidence="3" id="KW-1185">Reference proteome</keyword>
<accession>A0A9W8Q3T4</accession>
<proteinExistence type="predicted"/>
<organism evidence="2 3">
    <name type="scientific">Akanthomyces muscarius</name>
    <name type="common">Entomopathogenic fungus</name>
    <name type="synonym">Lecanicillium muscarium</name>
    <dbReference type="NCBI Taxonomy" id="2231603"/>
    <lineage>
        <taxon>Eukaryota</taxon>
        <taxon>Fungi</taxon>
        <taxon>Dikarya</taxon>
        <taxon>Ascomycota</taxon>
        <taxon>Pezizomycotina</taxon>
        <taxon>Sordariomycetes</taxon>
        <taxon>Hypocreomycetidae</taxon>
        <taxon>Hypocreales</taxon>
        <taxon>Cordycipitaceae</taxon>
        <taxon>Akanthomyces</taxon>
    </lineage>
</organism>
<evidence type="ECO:0000313" key="3">
    <source>
        <dbReference type="Proteomes" id="UP001144673"/>
    </source>
</evidence>
<gene>
    <name evidence="2" type="ORF">LMH87_004293</name>
</gene>
<dbReference type="KEGG" id="amus:LMH87_004293"/>
<reference evidence="2" key="1">
    <citation type="journal article" date="2023" name="Access Microbiol">
        <title>De-novo genome assembly for Akanthomyces muscarius, a biocontrol agent of insect agricultural pests.</title>
        <authorList>
            <person name="Erdos Z."/>
            <person name="Studholme D.J."/>
            <person name="Raymond B."/>
            <person name="Sharma M."/>
        </authorList>
    </citation>
    <scope>NUCLEOTIDE SEQUENCE</scope>
    <source>
        <strain evidence="2">Ve6</strain>
    </source>
</reference>
<protein>
    <submittedName>
        <fullName evidence="2">Uncharacterized protein</fullName>
    </submittedName>
</protein>
<evidence type="ECO:0000256" key="1">
    <source>
        <dbReference type="SAM" id="MobiDB-lite"/>
    </source>
</evidence>
<comment type="caution">
    <text evidence="2">The sequence shown here is derived from an EMBL/GenBank/DDBJ whole genome shotgun (WGS) entry which is preliminary data.</text>
</comment>
<feature type="compositionally biased region" description="Polar residues" evidence="1">
    <location>
        <begin position="28"/>
        <end position="39"/>
    </location>
</feature>
<dbReference type="EMBL" id="JAJHUN010000011">
    <property type="protein sequence ID" value="KAJ4145443.1"/>
    <property type="molecule type" value="Genomic_DNA"/>
</dbReference>
<feature type="region of interest" description="Disordered" evidence="1">
    <location>
        <begin position="24"/>
        <end position="50"/>
    </location>
</feature>
<name>A0A9W8Q3T4_AKAMU</name>
<dbReference type="AlphaFoldDB" id="A0A9W8Q3T4"/>
<evidence type="ECO:0000313" key="2">
    <source>
        <dbReference type="EMBL" id="KAJ4145443.1"/>
    </source>
</evidence>
<dbReference type="Proteomes" id="UP001144673">
    <property type="component" value="Chromosome 2"/>
</dbReference>
<dbReference type="GeneID" id="80891452"/>
<sequence>MVLSRSSAASIALTTFVPIYQKRKEKPGTSQGRPLQLSPSGGLIRGASNDGTSLCADQEMTLRLWPGPWPTAPAPTPSCL</sequence>